<feature type="transmembrane region" description="Helical" evidence="7">
    <location>
        <begin position="788"/>
        <end position="809"/>
    </location>
</feature>
<sequence>MRIILRFLFKNIKENRFRSFLILFAIALSSAFILASNALTNSLNKTYMKQMRASIGSAEIYISPNSKSSSQFVDSNKCKVFSDRLEYIVSVLQGSGIYKKSNDEELKLSINGYNYDELAQVNPVTLKESSNVEPFKGKKVIISRNFAEKNNFKVGDNITIKINEANYKLNIVAIANNEGLFLKESESFCFLVPKDFMDTIMQASNRGNVIYLKNKAGEGKQKLIADLKTEYKDYDVMETITDADVQRNTTMVSQSMKMMSIVALLMSGFIIYTAFKVIVLERLPIIGTFRSIGATKKTTDVILLGESLLYGIIGGAVGSVLGIAVLYLLCWIIMQGGFIVSLKYSDCIKSFVLAIVLSLVSSAIPIIKAMRYSLKEIILNDVSQEGKNKLWKQILGVVLIIIFNIAPRVADTNYLRFIGSISLVFVLIGIVLIVPLLTRLVSASFGKLICMIFGNEGVLAVKNLRENKSVLNNISILGLGISVILMINIISSSLVANVGSLFTDVYKYDIWITGSNLNDDLKRVFEAEDGINEGYGAYSAKNVEIEGKNEKIGWISGVQSNKYFDYYKTDFIDNQPEVVNKLNEDRNIIVSATLRDKYKYKENDVINLKFNDSTESYKIIGFIDTVINNGSYALISSKYLKEDAKTRYYSDILLKTYKNPVQIEKQLKKKFASKKLDIRSLTTMKEANMKENQQFMNMLQVLVTMAMIIGGFGVLNNFIISFMERRRSFAILRSVGMSKSQNLKVLFIEALTGGTIGGIIGIVGGSALCSVIPYVIKGLSGIPFNLHIEASTFVLALIAAVSISLIASVGPALKSSKLGIIEGIKYE</sequence>
<keyword evidence="5 7" id="KW-1133">Transmembrane helix</keyword>
<accession>A0A410DR77</accession>
<name>A0A410DR77_9CLOT</name>
<proteinExistence type="inferred from homology"/>
<evidence type="ECO:0000256" key="1">
    <source>
        <dbReference type="ARBA" id="ARBA00004651"/>
    </source>
</evidence>
<comment type="subcellular location">
    <subcellularLocation>
        <location evidence="1">Cell membrane</location>
        <topology evidence="1">Multi-pass membrane protein</topology>
    </subcellularLocation>
</comment>
<evidence type="ECO:0000256" key="2">
    <source>
        <dbReference type="ARBA" id="ARBA00005236"/>
    </source>
</evidence>
<feature type="transmembrane region" description="Helical" evidence="7">
    <location>
        <begin position="470"/>
        <end position="490"/>
    </location>
</feature>
<dbReference type="PANTHER" id="PTHR30489">
    <property type="entry name" value="LIPOPROTEIN-RELEASING SYSTEM TRANSMEMBRANE PROTEIN LOLE"/>
    <property type="match status" value="1"/>
</dbReference>
<feature type="domain" description="MacB-like periplasmic core" evidence="9">
    <location>
        <begin position="19"/>
        <end position="228"/>
    </location>
</feature>
<feature type="transmembrane region" description="Helical" evidence="7">
    <location>
        <begin position="414"/>
        <end position="434"/>
    </location>
</feature>
<gene>
    <name evidence="10" type="ORF">C1I91_07775</name>
</gene>
<feature type="transmembrane region" description="Helical" evidence="7">
    <location>
        <begin position="390"/>
        <end position="407"/>
    </location>
</feature>
<feature type="domain" description="ABC3 transporter permease C-terminal" evidence="8">
    <location>
        <begin position="258"/>
        <end position="373"/>
    </location>
</feature>
<evidence type="ECO:0000256" key="4">
    <source>
        <dbReference type="ARBA" id="ARBA00022692"/>
    </source>
</evidence>
<evidence type="ECO:0000259" key="9">
    <source>
        <dbReference type="Pfam" id="PF12704"/>
    </source>
</evidence>
<evidence type="ECO:0000313" key="11">
    <source>
        <dbReference type="Proteomes" id="UP000286268"/>
    </source>
</evidence>
<dbReference type="InterPro" id="IPR025857">
    <property type="entry name" value="MacB_PCD"/>
</dbReference>
<evidence type="ECO:0000259" key="8">
    <source>
        <dbReference type="Pfam" id="PF02687"/>
    </source>
</evidence>
<evidence type="ECO:0000256" key="6">
    <source>
        <dbReference type="ARBA" id="ARBA00023136"/>
    </source>
</evidence>
<evidence type="ECO:0000256" key="5">
    <source>
        <dbReference type="ARBA" id="ARBA00022989"/>
    </source>
</evidence>
<organism evidence="10 11">
    <name type="scientific">Clostridium manihotivorum</name>
    <dbReference type="NCBI Taxonomy" id="2320868"/>
    <lineage>
        <taxon>Bacteria</taxon>
        <taxon>Bacillati</taxon>
        <taxon>Bacillota</taxon>
        <taxon>Clostridia</taxon>
        <taxon>Eubacteriales</taxon>
        <taxon>Clostridiaceae</taxon>
        <taxon>Clostridium</taxon>
    </lineage>
</organism>
<reference evidence="10 11" key="1">
    <citation type="submission" date="2018-01" db="EMBL/GenBank/DDBJ databases">
        <title>Genome Sequencing and Assembly of Anaerobacter polyendosporus strain CT4.</title>
        <authorList>
            <person name="Tachaapaikoon C."/>
            <person name="Sutheeworapong S."/>
            <person name="Jenjaroenpun P."/>
            <person name="Wongsurawat T."/>
            <person name="Nookeaw I."/>
            <person name="Cheawchanlertfa P."/>
            <person name="Kosugi A."/>
            <person name="Cheevadhanarak S."/>
            <person name="Ratanakhanokchai K."/>
        </authorList>
    </citation>
    <scope>NUCLEOTIDE SEQUENCE [LARGE SCALE GENOMIC DNA]</scope>
    <source>
        <strain evidence="10 11">CT4</strain>
    </source>
</reference>
<evidence type="ECO:0000256" key="3">
    <source>
        <dbReference type="ARBA" id="ARBA00022475"/>
    </source>
</evidence>
<keyword evidence="11" id="KW-1185">Reference proteome</keyword>
<dbReference type="PANTHER" id="PTHR30489:SF0">
    <property type="entry name" value="LIPOPROTEIN-RELEASING SYSTEM TRANSMEMBRANE PROTEIN LOLE"/>
    <property type="match status" value="1"/>
</dbReference>
<dbReference type="OrthoDB" id="1711021at2"/>
<feature type="transmembrane region" description="Helical" evidence="7">
    <location>
        <begin position="698"/>
        <end position="722"/>
    </location>
</feature>
<evidence type="ECO:0000313" key="10">
    <source>
        <dbReference type="EMBL" id="QAA31546.1"/>
    </source>
</evidence>
<dbReference type="GO" id="GO:0044874">
    <property type="term" value="P:lipoprotein localization to outer membrane"/>
    <property type="evidence" value="ECO:0007669"/>
    <property type="project" value="TreeGrafter"/>
</dbReference>
<keyword evidence="6 7" id="KW-0472">Membrane</keyword>
<feature type="domain" description="ABC3 transporter permease C-terminal" evidence="8">
    <location>
        <begin position="702"/>
        <end position="818"/>
    </location>
</feature>
<feature type="transmembrane region" description="Helical" evidence="7">
    <location>
        <begin position="301"/>
        <end position="318"/>
    </location>
</feature>
<dbReference type="Proteomes" id="UP000286268">
    <property type="component" value="Chromosome"/>
</dbReference>
<feature type="transmembrane region" description="Helical" evidence="7">
    <location>
        <begin position="258"/>
        <end position="280"/>
    </location>
</feature>
<dbReference type="Pfam" id="PF12704">
    <property type="entry name" value="MacB_PCD"/>
    <property type="match status" value="1"/>
</dbReference>
<evidence type="ECO:0008006" key="12">
    <source>
        <dbReference type="Google" id="ProtNLM"/>
    </source>
</evidence>
<dbReference type="InterPro" id="IPR051447">
    <property type="entry name" value="Lipoprotein-release_system"/>
</dbReference>
<evidence type="ECO:0000256" key="7">
    <source>
        <dbReference type="SAM" id="Phobius"/>
    </source>
</evidence>
<dbReference type="Pfam" id="PF02687">
    <property type="entry name" value="FtsX"/>
    <property type="match status" value="2"/>
</dbReference>
<dbReference type="GO" id="GO:0098797">
    <property type="term" value="C:plasma membrane protein complex"/>
    <property type="evidence" value="ECO:0007669"/>
    <property type="project" value="TreeGrafter"/>
</dbReference>
<dbReference type="KEGG" id="cmah:C1I91_07775"/>
<keyword evidence="4 7" id="KW-0812">Transmembrane</keyword>
<comment type="similarity">
    <text evidence="2">Belongs to the ABC-4 integral membrane protein family. LolC/E subfamily.</text>
</comment>
<dbReference type="RefSeq" id="WP_128212359.1">
    <property type="nucleotide sequence ID" value="NZ_CP025746.1"/>
</dbReference>
<dbReference type="InterPro" id="IPR003838">
    <property type="entry name" value="ABC3_permease_C"/>
</dbReference>
<dbReference type="EMBL" id="CP025746">
    <property type="protein sequence ID" value="QAA31546.1"/>
    <property type="molecule type" value="Genomic_DNA"/>
</dbReference>
<protein>
    <recommendedName>
        <fullName evidence="12">ABC transporter permease</fullName>
    </recommendedName>
</protein>
<keyword evidence="3" id="KW-1003">Cell membrane</keyword>
<dbReference type="AlphaFoldDB" id="A0A410DR77"/>
<feature type="transmembrane region" description="Helical" evidence="7">
    <location>
        <begin position="743"/>
        <end position="776"/>
    </location>
</feature>
<feature type="transmembrane region" description="Helical" evidence="7">
    <location>
        <begin position="351"/>
        <end position="370"/>
    </location>
</feature>